<evidence type="ECO:0000313" key="3">
    <source>
        <dbReference type="EMBL" id="KAG2101884.1"/>
    </source>
</evidence>
<dbReference type="SUPFAM" id="SSF55658">
    <property type="entry name" value="L9 N-domain-like"/>
    <property type="match status" value="1"/>
</dbReference>
<dbReference type="InterPro" id="IPR011320">
    <property type="entry name" value="RNase_H1_N"/>
</dbReference>
<keyword evidence="4" id="KW-1185">Reference proteome</keyword>
<comment type="caution">
    <text evidence="3">The sequence shown here is derived from an EMBL/GenBank/DDBJ whole genome shotgun (WGS) entry which is preliminary data.</text>
</comment>
<dbReference type="EMBL" id="JABBWM010000049">
    <property type="protein sequence ID" value="KAG2101884.1"/>
    <property type="molecule type" value="Genomic_DNA"/>
</dbReference>
<feature type="domain" description="Ribonuclease H1 N-terminal" evidence="2">
    <location>
        <begin position="43"/>
        <end position="86"/>
    </location>
</feature>
<dbReference type="InterPro" id="IPR037056">
    <property type="entry name" value="RNase_H1_N_sf"/>
</dbReference>
<sequence length="287" mass="31496">MKVYDTLQHLIENINDDTPAIDAACIFYQSADVAALLKDEVMKFYMVLVGYQSGIFLSWLECNASVSGFSIPVFKKEHNLQDALEWIITKGHRLGNARDLASPAGPSLTFPRLSLNDDRDVPSSPHISLTSPASTREMTPSNPCTLPAISASTRVVLSSPRASPLTPHVPSACAWKKPAATSRSTTILSPESPLLYQYLREIDGIYGELCQPLFNDTPMLSFGLMADWYLQAHGYMAKAILHITCAHNSSASCIEFVKAVTDGMPIAEAHFLWGLITCDNAFTDKRL</sequence>
<organism evidence="3 4">
    <name type="scientific">Suillus discolor</name>
    <dbReference type="NCBI Taxonomy" id="1912936"/>
    <lineage>
        <taxon>Eukaryota</taxon>
        <taxon>Fungi</taxon>
        <taxon>Dikarya</taxon>
        <taxon>Basidiomycota</taxon>
        <taxon>Agaricomycotina</taxon>
        <taxon>Agaricomycetes</taxon>
        <taxon>Agaricomycetidae</taxon>
        <taxon>Boletales</taxon>
        <taxon>Suillineae</taxon>
        <taxon>Suillaceae</taxon>
        <taxon>Suillus</taxon>
    </lineage>
</organism>
<evidence type="ECO:0000313" key="4">
    <source>
        <dbReference type="Proteomes" id="UP000823399"/>
    </source>
</evidence>
<dbReference type="Pfam" id="PF01693">
    <property type="entry name" value="Cauli_VI"/>
    <property type="match status" value="1"/>
</dbReference>
<proteinExistence type="predicted"/>
<reference evidence="3" key="1">
    <citation type="journal article" date="2020" name="New Phytol.">
        <title>Comparative genomics reveals dynamic genome evolution in host specialist ectomycorrhizal fungi.</title>
        <authorList>
            <person name="Lofgren L.A."/>
            <person name="Nguyen N.H."/>
            <person name="Vilgalys R."/>
            <person name="Ruytinx J."/>
            <person name="Liao H.L."/>
            <person name="Branco S."/>
            <person name="Kuo A."/>
            <person name="LaButti K."/>
            <person name="Lipzen A."/>
            <person name="Andreopoulos W."/>
            <person name="Pangilinan J."/>
            <person name="Riley R."/>
            <person name="Hundley H."/>
            <person name="Na H."/>
            <person name="Barry K."/>
            <person name="Grigoriev I.V."/>
            <person name="Stajich J.E."/>
            <person name="Kennedy P.G."/>
        </authorList>
    </citation>
    <scope>NUCLEOTIDE SEQUENCE</scope>
    <source>
        <strain evidence="3">FC423</strain>
    </source>
</reference>
<feature type="region of interest" description="Disordered" evidence="1">
    <location>
        <begin position="115"/>
        <end position="141"/>
    </location>
</feature>
<dbReference type="InterPro" id="IPR009027">
    <property type="entry name" value="Ribosomal_bL9/RNase_H1_N"/>
</dbReference>
<dbReference type="AlphaFoldDB" id="A0A9P7F2Y2"/>
<dbReference type="RefSeq" id="XP_041290049.1">
    <property type="nucleotide sequence ID" value="XM_041441867.1"/>
</dbReference>
<evidence type="ECO:0000256" key="1">
    <source>
        <dbReference type="SAM" id="MobiDB-lite"/>
    </source>
</evidence>
<protein>
    <recommendedName>
        <fullName evidence="2">Ribonuclease H1 N-terminal domain-containing protein</fullName>
    </recommendedName>
</protein>
<dbReference type="Gene3D" id="3.40.970.10">
    <property type="entry name" value="Ribonuclease H1, N-terminal domain"/>
    <property type="match status" value="1"/>
</dbReference>
<accession>A0A9P7F2Y2</accession>
<dbReference type="OrthoDB" id="2612908at2759"/>
<evidence type="ECO:0000259" key="2">
    <source>
        <dbReference type="Pfam" id="PF01693"/>
    </source>
</evidence>
<gene>
    <name evidence="3" type="ORF">F5147DRAFT_776540</name>
</gene>
<dbReference type="Proteomes" id="UP000823399">
    <property type="component" value="Unassembled WGS sequence"/>
</dbReference>
<feature type="compositionally biased region" description="Polar residues" evidence="1">
    <location>
        <begin position="125"/>
        <end position="141"/>
    </location>
</feature>
<dbReference type="GeneID" id="64704126"/>
<name>A0A9P7F2Y2_9AGAM</name>